<comment type="subcellular location">
    <subcellularLocation>
        <location evidence="1">Nucleus</location>
    </subcellularLocation>
</comment>
<comment type="caution">
    <text evidence="10">The sequence shown here is derived from an EMBL/GenBank/DDBJ whole genome shotgun (WGS) entry which is preliminary data.</text>
</comment>
<evidence type="ECO:0000256" key="6">
    <source>
        <dbReference type="ARBA" id="ARBA00023242"/>
    </source>
</evidence>
<dbReference type="AlphaFoldDB" id="A0A8X7MJE5"/>
<evidence type="ECO:0000256" key="5">
    <source>
        <dbReference type="ARBA" id="ARBA00022833"/>
    </source>
</evidence>
<dbReference type="InterPro" id="IPR013087">
    <property type="entry name" value="Znf_C2H2_type"/>
</dbReference>
<proteinExistence type="predicted"/>
<feature type="non-terminal residue" evidence="10">
    <location>
        <position position="1"/>
    </location>
</feature>
<dbReference type="PANTHER" id="PTHR40626">
    <property type="entry name" value="MIP31509P"/>
    <property type="match status" value="1"/>
</dbReference>
<dbReference type="GO" id="GO:0000785">
    <property type="term" value="C:chromatin"/>
    <property type="evidence" value="ECO:0007669"/>
    <property type="project" value="TreeGrafter"/>
</dbReference>
<dbReference type="GO" id="GO:0000981">
    <property type="term" value="F:DNA-binding transcription factor activity, RNA polymerase II-specific"/>
    <property type="evidence" value="ECO:0007669"/>
    <property type="project" value="InterPro"/>
</dbReference>
<evidence type="ECO:0000313" key="10">
    <source>
        <dbReference type="EMBL" id="KAE8238420.1"/>
    </source>
</evidence>
<dbReference type="InterPro" id="IPR036236">
    <property type="entry name" value="Znf_C2H2_sf"/>
</dbReference>
<keyword evidence="3" id="KW-0677">Repeat</keyword>
<sequence length="932" mass="97745">MQNAPTPPARPPSTPGSASASAAYAHPALPMLSSLGPPGTMHAANGAPLPPFIPEGGAPTSSWFSSSSAHALQGYPSGSASGRTTPGSGSGRSANAKIAGGRTARGGSTGWIPAGANRLVSGHYSGAEGHAGMGLDMDGSANDIGLAGATHEELIHAAHAAQAASSTTPNGPPFICAACKQTYSRLEYLRRHERRHADIRPFVCDCGKGFSRSDVLSRHKKQCKIVIGENGNKEGDSSNDRDQAAPPAKRQRRSTGGRKKKGSEQQDQLDQSQHDFQHQSHADRSPDSSSHDLNHNIDPALVGLGQAPLINQELASQQHHNSGVFHHAADYADPTIGYEPDATMSYQYPPAPAPAPGPAPTSAESTHPLTTSADVANVASVALAELAAAATMLPNQNTEIAPSGLVNAYSAHGMNHRRSQTMPEGSGAGSKSGSGSGSGSGSSMSVEDAGTSPTPEQALLRVTGGSQEFRAGINDMQVQHAWFHPALEMNGAAQVAMSENGLKMGQGPSGSLATSNSLSSHNNNSMEWLLSPSIQQLLAWSNAAATGGSSTMASEGSGFSYFRSMPGLSHTSSSTSLSFPTLSDDLAAIAGMAPGESLGDLQAAFGHSMSSAAAAAASVNGSLLGVVSVDGSFGGAGTGACLSGAAAAIANGIAAESQPSLATVMATVNRPSVFNCRKAFSEGLALDLQKAFADSRNPFFIPQHLFRACYSIPHWDLPPLTRLSMLAFHCQKNLLKHFPFIHEPTFRIDTTPGCVAFAICMLGSSDIGRKWWAGEDVLPRPEGARIIDTSDVEGRSYDEDDGQVLVRPLVMDEKMDMLFRVFAARCKNVMDQIAAVQSLSLLQWKALLSPDPARRAHAARVQQKVTGYARQSGLFDVNAGWADRRITFTAAQVLDSMLSEAAELCFSYSFLPTYLPGCPDEEKVWRRWSDWE</sequence>
<dbReference type="PANTHER" id="PTHR40626:SF32">
    <property type="entry name" value="ZINC FINGER PROTEIN RST2"/>
    <property type="match status" value="1"/>
</dbReference>
<reference evidence="10" key="2">
    <citation type="journal article" date="2019" name="IMA Fungus">
        <title>Genome sequencing and comparison of five Tilletia species to identify candidate genes for the detection of regulated species infecting wheat.</title>
        <authorList>
            <person name="Nguyen H.D.T."/>
            <person name="Sultana T."/>
            <person name="Kesanakurti P."/>
            <person name="Hambleton S."/>
        </authorList>
    </citation>
    <scope>NUCLEOTIDE SEQUENCE</scope>
    <source>
        <strain evidence="10">DAOMC 236426</strain>
    </source>
</reference>
<evidence type="ECO:0000256" key="3">
    <source>
        <dbReference type="ARBA" id="ARBA00022737"/>
    </source>
</evidence>
<dbReference type="Proteomes" id="UP000077684">
    <property type="component" value="Unassembled WGS sequence"/>
</dbReference>
<evidence type="ECO:0000256" key="8">
    <source>
        <dbReference type="SAM" id="MobiDB-lite"/>
    </source>
</evidence>
<dbReference type="PROSITE" id="PS00028">
    <property type="entry name" value="ZINC_FINGER_C2H2_1"/>
    <property type="match status" value="1"/>
</dbReference>
<feature type="domain" description="C2H2-type" evidence="9">
    <location>
        <begin position="174"/>
        <end position="201"/>
    </location>
</feature>
<evidence type="ECO:0000256" key="7">
    <source>
        <dbReference type="PROSITE-ProRule" id="PRU00042"/>
    </source>
</evidence>
<feature type="compositionally biased region" description="Gly residues" evidence="8">
    <location>
        <begin position="426"/>
        <end position="440"/>
    </location>
</feature>
<dbReference type="SUPFAM" id="SSF57667">
    <property type="entry name" value="beta-beta-alpha zinc fingers"/>
    <property type="match status" value="1"/>
</dbReference>
<organism evidence="10 11">
    <name type="scientific">Tilletia controversa</name>
    <name type="common">dwarf bunt fungus</name>
    <dbReference type="NCBI Taxonomy" id="13291"/>
    <lineage>
        <taxon>Eukaryota</taxon>
        <taxon>Fungi</taxon>
        <taxon>Dikarya</taxon>
        <taxon>Basidiomycota</taxon>
        <taxon>Ustilaginomycotina</taxon>
        <taxon>Exobasidiomycetes</taxon>
        <taxon>Tilletiales</taxon>
        <taxon>Tilletiaceae</taxon>
        <taxon>Tilletia</taxon>
    </lineage>
</organism>
<feature type="compositionally biased region" description="Basic and acidic residues" evidence="8">
    <location>
        <begin position="272"/>
        <end position="295"/>
    </location>
</feature>
<feature type="compositionally biased region" description="Pro residues" evidence="8">
    <location>
        <begin position="1"/>
        <end position="14"/>
    </location>
</feature>
<feature type="region of interest" description="Disordered" evidence="8">
    <location>
        <begin position="229"/>
        <end position="299"/>
    </location>
</feature>
<evidence type="ECO:0000259" key="9">
    <source>
        <dbReference type="PROSITE" id="PS50157"/>
    </source>
</evidence>
<feature type="region of interest" description="Disordered" evidence="8">
    <location>
        <begin position="59"/>
        <end position="112"/>
    </location>
</feature>
<name>A0A8X7MJE5_9BASI</name>
<keyword evidence="2" id="KW-0479">Metal-binding</keyword>
<dbReference type="PROSITE" id="PS50157">
    <property type="entry name" value="ZINC_FINGER_C2H2_2"/>
    <property type="match status" value="1"/>
</dbReference>
<dbReference type="InterPro" id="IPR051059">
    <property type="entry name" value="VerF-like"/>
</dbReference>
<feature type="compositionally biased region" description="Low complexity" evidence="8">
    <location>
        <begin position="76"/>
        <end position="102"/>
    </location>
</feature>
<protein>
    <recommendedName>
        <fullName evidence="9">C2H2-type domain-containing protein</fullName>
    </recommendedName>
</protein>
<keyword evidence="6" id="KW-0539">Nucleus</keyword>
<dbReference type="GO" id="GO:0008270">
    <property type="term" value="F:zinc ion binding"/>
    <property type="evidence" value="ECO:0007669"/>
    <property type="project" value="UniProtKB-KW"/>
</dbReference>
<keyword evidence="4 7" id="KW-0863">Zinc-finger</keyword>
<gene>
    <name evidence="10" type="ORF">A4X06_0g8766</name>
</gene>
<reference evidence="10" key="1">
    <citation type="submission" date="2016-04" db="EMBL/GenBank/DDBJ databases">
        <authorList>
            <person name="Nguyen H.D."/>
            <person name="Samba Siva P."/>
            <person name="Cullis J."/>
            <person name="Levesque C.A."/>
            <person name="Hambleton S."/>
        </authorList>
    </citation>
    <scope>NUCLEOTIDE SEQUENCE</scope>
    <source>
        <strain evidence="10">DAOMC 236426</strain>
    </source>
</reference>
<dbReference type="EMBL" id="LWDE02002088">
    <property type="protein sequence ID" value="KAE8238420.1"/>
    <property type="molecule type" value="Genomic_DNA"/>
</dbReference>
<feature type="compositionally biased region" description="Basic and acidic residues" evidence="8">
    <location>
        <begin position="231"/>
        <end position="243"/>
    </location>
</feature>
<accession>A0A8X7MJE5</accession>
<dbReference type="GO" id="GO:0000978">
    <property type="term" value="F:RNA polymerase II cis-regulatory region sequence-specific DNA binding"/>
    <property type="evidence" value="ECO:0007669"/>
    <property type="project" value="InterPro"/>
</dbReference>
<feature type="compositionally biased region" description="Basic residues" evidence="8">
    <location>
        <begin position="249"/>
        <end position="261"/>
    </location>
</feature>
<feature type="region of interest" description="Disordered" evidence="8">
    <location>
        <begin position="416"/>
        <end position="456"/>
    </location>
</feature>
<dbReference type="GO" id="GO:0005634">
    <property type="term" value="C:nucleus"/>
    <property type="evidence" value="ECO:0007669"/>
    <property type="project" value="UniProtKB-SubCell"/>
</dbReference>
<feature type="region of interest" description="Disordered" evidence="8">
    <location>
        <begin position="1"/>
        <end position="22"/>
    </location>
</feature>
<evidence type="ECO:0000256" key="1">
    <source>
        <dbReference type="ARBA" id="ARBA00004123"/>
    </source>
</evidence>
<keyword evidence="5" id="KW-0862">Zinc</keyword>
<evidence type="ECO:0000256" key="4">
    <source>
        <dbReference type="ARBA" id="ARBA00022771"/>
    </source>
</evidence>
<evidence type="ECO:0000256" key="2">
    <source>
        <dbReference type="ARBA" id="ARBA00022723"/>
    </source>
</evidence>
<dbReference type="Gene3D" id="3.30.160.60">
    <property type="entry name" value="Classic Zinc Finger"/>
    <property type="match status" value="1"/>
</dbReference>
<evidence type="ECO:0000313" key="11">
    <source>
        <dbReference type="Proteomes" id="UP000077684"/>
    </source>
</evidence>
<keyword evidence="11" id="KW-1185">Reference proteome</keyword>